<dbReference type="RefSeq" id="WP_191777113.1">
    <property type="nucleotide sequence ID" value="NZ_JACYFU010000004.1"/>
</dbReference>
<evidence type="ECO:0000313" key="4">
    <source>
        <dbReference type="EMBL" id="MBD8066744.1"/>
    </source>
</evidence>
<dbReference type="InterPro" id="IPR029058">
    <property type="entry name" value="AB_hydrolase_fold"/>
</dbReference>
<dbReference type="Proteomes" id="UP000654108">
    <property type="component" value="Unassembled WGS sequence"/>
</dbReference>
<feature type="active site" description="Nucleophile" evidence="1">
    <location>
        <position position="186"/>
    </location>
</feature>
<dbReference type="Pfam" id="PF05448">
    <property type="entry name" value="AXE1"/>
    <property type="match status" value="1"/>
</dbReference>
<dbReference type="InterPro" id="IPR039069">
    <property type="entry name" value="CE7"/>
</dbReference>
<accession>A0A927FY28</accession>
<evidence type="ECO:0000256" key="2">
    <source>
        <dbReference type="PIRSR" id="PIRSR639069-2"/>
    </source>
</evidence>
<dbReference type="EMBL" id="JACYFU010000004">
    <property type="protein sequence ID" value="MBD8066744.1"/>
    <property type="molecule type" value="Genomic_DNA"/>
</dbReference>
<reference evidence="4" key="1">
    <citation type="submission" date="2020-09" db="EMBL/GenBank/DDBJ databases">
        <title>Genome seq and assembly of Devosia sp.</title>
        <authorList>
            <person name="Chhetri G."/>
        </authorList>
    </citation>
    <scope>NUCLEOTIDE SEQUENCE</scope>
    <source>
        <strain evidence="4">PTR5</strain>
    </source>
</reference>
<evidence type="ECO:0000256" key="1">
    <source>
        <dbReference type="PIRSR" id="PIRSR639069-1"/>
    </source>
</evidence>
<gene>
    <name evidence="4" type="ORF">IC608_14815</name>
</gene>
<dbReference type="AlphaFoldDB" id="A0A927FY28"/>
<keyword evidence="5" id="KW-1185">Reference proteome</keyword>
<dbReference type="InterPro" id="IPR008391">
    <property type="entry name" value="AXE1_dom"/>
</dbReference>
<feature type="binding site" evidence="2">
    <location>
        <position position="92"/>
    </location>
    <ligand>
        <name>substrate</name>
    </ligand>
</feature>
<evidence type="ECO:0000313" key="5">
    <source>
        <dbReference type="Proteomes" id="UP000654108"/>
    </source>
</evidence>
<comment type="caution">
    <text evidence="4">The sequence shown here is derived from an EMBL/GenBank/DDBJ whole genome shotgun (WGS) entry which is preliminary data.</text>
</comment>
<dbReference type="Gene3D" id="3.40.50.1820">
    <property type="entry name" value="alpha/beta hydrolase"/>
    <property type="match status" value="1"/>
</dbReference>
<organism evidence="4 5">
    <name type="scientific">Devosia oryzisoli</name>
    <dbReference type="NCBI Taxonomy" id="2774138"/>
    <lineage>
        <taxon>Bacteria</taxon>
        <taxon>Pseudomonadati</taxon>
        <taxon>Pseudomonadota</taxon>
        <taxon>Alphaproteobacteria</taxon>
        <taxon>Hyphomicrobiales</taxon>
        <taxon>Devosiaceae</taxon>
        <taxon>Devosia</taxon>
    </lineage>
</organism>
<feature type="domain" description="Acetyl xylan esterase" evidence="3">
    <location>
        <begin position="1"/>
        <end position="319"/>
    </location>
</feature>
<evidence type="ECO:0000259" key="3">
    <source>
        <dbReference type="Pfam" id="PF05448"/>
    </source>
</evidence>
<proteinExistence type="predicted"/>
<feature type="active site" description="Charge relay system" evidence="1">
    <location>
        <position position="302"/>
    </location>
</feature>
<protein>
    <submittedName>
        <fullName evidence="4">Acetylxylan esterase</fullName>
    </submittedName>
</protein>
<dbReference type="PANTHER" id="PTHR40111:SF1">
    <property type="entry name" value="CEPHALOSPORIN-C DEACETYLASE"/>
    <property type="match status" value="1"/>
</dbReference>
<feature type="active site" description="Charge relay system" evidence="1">
    <location>
        <position position="272"/>
    </location>
</feature>
<name>A0A927FY28_9HYPH</name>
<dbReference type="PANTHER" id="PTHR40111">
    <property type="entry name" value="CEPHALOSPORIN-C DEACETYLASE"/>
    <property type="match status" value="1"/>
</dbReference>
<dbReference type="SUPFAM" id="SSF53474">
    <property type="entry name" value="alpha/beta-Hydrolases"/>
    <property type="match status" value="1"/>
</dbReference>
<sequence>MPFPDLVHPLLDAYESSVVTPADFAQFWQSTLAESRAVGGRMQMVAAETTLKLVDVFDVTFPGFGGHPVKGWLVLPRERASKLPLLVQYVGYGGGRGFPHELLHWAASGFAYFRMDTRGQGSSWSTGATPDPVGSTSQIPGMMTKGVLDRNDYYYRRVFTDGVRAIDALAELDFVDSDRIAVCGGSQGGGISLAVAGIENRVKAVMPDVPFLCDFPRAVRMAARDPYLEIVRFLAQHREKREMVFETLRYFDGVCFARQSQAAALYSVALMDDICPASTVYAAYRAHAGEDKSVVEYEFNNHEGGGPYQDRQQMTWLTERFGMVG</sequence>
<dbReference type="GO" id="GO:0005976">
    <property type="term" value="P:polysaccharide metabolic process"/>
    <property type="evidence" value="ECO:0007669"/>
    <property type="project" value="TreeGrafter"/>
</dbReference>
<dbReference type="GO" id="GO:0052689">
    <property type="term" value="F:carboxylic ester hydrolase activity"/>
    <property type="evidence" value="ECO:0007669"/>
    <property type="project" value="TreeGrafter"/>
</dbReference>